<organism evidence="2 3">
    <name type="scientific">Marixanthomonas spongiae</name>
    <dbReference type="NCBI Taxonomy" id="2174845"/>
    <lineage>
        <taxon>Bacteria</taxon>
        <taxon>Pseudomonadati</taxon>
        <taxon>Bacteroidota</taxon>
        <taxon>Flavobacteriia</taxon>
        <taxon>Flavobacteriales</taxon>
        <taxon>Flavobacteriaceae</taxon>
        <taxon>Marixanthomonas</taxon>
    </lineage>
</organism>
<comment type="caution">
    <text evidence="2">The sequence shown here is derived from an EMBL/GenBank/DDBJ whole genome shotgun (WGS) entry which is preliminary data.</text>
</comment>
<name>A0A2U0HW24_9FLAO</name>
<protein>
    <submittedName>
        <fullName evidence="2">Uncharacterized protein</fullName>
    </submittedName>
</protein>
<feature type="region of interest" description="Disordered" evidence="1">
    <location>
        <begin position="150"/>
        <end position="173"/>
    </location>
</feature>
<reference evidence="2 3" key="1">
    <citation type="submission" date="2018-04" db="EMBL/GenBank/DDBJ databases">
        <title>Marixanthomonas spongiae HN-E44 sp. nov., isolated from a marine sponge.</title>
        <authorList>
            <person name="Luo L."/>
            <person name="Zhuang L."/>
        </authorList>
    </citation>
    <scope>NUCLEOTIDE SEQUENCE [LARGE SCALE GENOMIC DNA]</scope>
    <source>
        <strain evidence="2 3">HN-E44</strain>
    </source>
</reference>
<feature type="region of interest" description="Disordered" evidence="1">
    <location>
        <begin position="1"/>
        <end position="22"/>
    </location>
</feature>
<accession>A0A2U0HW24</accession>
<dbReference type="Proteomes" id="UP000245962">
    <property type="component" value="Unassembled WGS sequence"/>
</dbReference>
<dbReference type="AlphaFoldDB" id="A0A2U0HW24"/>
<gene>
    <name evidence="2" type="ORF">DDV96_14215</name>
</gene>
<evidence type="ECO:0000313" key="2">
    <source>
        <dbReference type="EMBL" id="PVW13071.1"/>
    </source>
</evidence>
<evidence type="ECO:0000313" key="3">
    <source>
        <dbReference type="Proteomes" id="UP000245962"/>
    </source>
</evidence>
<dbReference type="EMBL" id="QEHR01000011">
    <property type="protein sequence ID" value="PVW13071.1"/>
    <property type="molecule type" value="Genomic_DNA"/>
</dbReference>
<keyword evidence="3" id="KW-1185">Reference proteome</keyword>
<sequence>MACEGIPDKTDDDGTDYDGPPKQIISVQDAKTMYDSYTERRATIIKEFEEVEDTTQKFYPTRYGQYDYETMKHYMDFIETEAKLAKVDIKGLRFYFSNYPADGSVGNEKYARHNSFFLLPTADFNGKELGFFIRVDGDGNRTAVPVEDVVKRDNGKQRKKGNGTKQQGTPGFGSNMLLLNPVFQGGGGEDISLVLNDATMIPPPHEEDDFSN</sequence>
<proteinExistence type="predicted"/>
<evidence type="ECO:0000256" key="1">
    <source>
        <dbReference type="SAM" id="MobiDB-lite"/>
    </source>
</evidence>